<sequence>MSVFNHFTNRSLLRSCENMTSTTVRFYRKPKWATTVTRKPNIMYTNIEHHDEVEDPGVAQKEFDKNKIQQIFSKSLWAWQKHVTAMRHFEFSEDIQLRRIIQDDGKLIVRVKNRCDQELLEEWVQVVEELNQKRLLKENDVDLRLEIAKKKVLSEMEKLKSAISLDDLDLAIESALSSEVEYNFAIDKSGNVISGMNNSPVSR</sequence>
<dbReference type="STRING" id="158441.A0A226EGY0"/>
<dbReference type="Pfam" id="PF14943">
    <property type="entry name" value="MRP-S26"/>
    <property type="match status" value="1"/>
</dbReference>
<dbReference type="OMA" id="CENMTST"/>
<comment type="caution">
    <text evidence="1">The sequence shown here is derived from an EMBL/GenBank/DDBJ whole genome shotgun (WGS) entry which is preliminary data.</text>
</comment>
<dbReference type="OrthoDB" id="5988811at2759"/>
<evidence type="ECO:0008006" key="3">
    <source>
        <dbReference type="Google" id="ProtNLM"/>
    </source>
</evidence>
<gene>
    <name evidence="1" type="ORF">Fcan01_09581</name>
</gene>
<reference evidence="1 2" key="1">
    <citation type="submission" date="2015-12" db="EMBL/GenBank/DDBJ databases">
        <title>The genome of Folsomia candida.</title>
        <authorList>
            <person name="Faddeeva A."/>
            <person name="Derks M.F."/>
            <person name="Anvar Y."/>
            <person name="Smit S."/>
            <person name="Van Straalen N."/>
            <person name="Roelofs D."/>
        </authorList>
    </citation>
    <scope>NUCLEOTIDE SEQUENCE [LARGE SCALE GENOMIC DNA]</scope>
    <source>
        <strain evidence="1 2">VU population</strain>
        <tissue evidence="1">Whole body</tissue>
    </source>
</reference>
<proteinExistence type="predicted"/>
<dbReference type="AlphaFoldDB" id="A0A226EGY0"/>
<name>A0A226EGY0_FOLCA</name>
<evidence type="ECO:0000313" key="1">
    <source>
        <dbReference type="EMBL" id="OXA56530.1"/>
    </source>
</evidence>
<dbReference type="Proteomes" id="UP000198287">
    <property type="component" value="Unassembled WGS sequence"/>
</dbReference>
<accession>A0A226EGY0</accession>
<keyword evidence="2" id="KW-1185">Reference proteome</keyword>
<protein>
    <recommendedName>
        <fullName evidence="3">28S ribosomal protein S26, mitochondrial</fullName>
    </recommendedName>
</protein>
<dbReference type="EMBL" id="LNIX01000004">
    <property type="protein sequence ID" value="OXA56530.1"/>
    <property type="molecule type" value="Genomic_DNA"/>
</dbReference>
<dbReference type="InterPro" id="IPR026140">
    <property type="entry name" value="Ribosomal_mS26"/>
</dbReference>
<dbReference type="GO" id="GO:0005763">
    <property type="term" value="C:mitochondrial small ribosomal subunit"/>
    <property type="evidence" value="ECO:0007669"/>
    <property type="project" value="InterPro"/>
</dbReference>
<organism evidence="1 2">
    <name type="scientific">Folsomia candida</name>
    <name type="common">Springtail</name>
    <dbReference type="NCBI Taxonomy" id="158441"/>
    <lineage>
        <taxon>Eukaryota</taxon>
        <taxon>Metazoa</taxon>
        <taxon>Ecdysozoa</taxon>
        <taxon>Arthropoda</taxon>
        <taxon>Hexapoda</taxon>
        <taxon>Collembola</taxon>
        <taxon>Entomobryomorpha</taxon>
        <taxon>Isotomoidea</taxon>
        <taxon>Isotomidae</taxon>
        <taxon>Proisotominae</taxon>
        <taxon>Folsomia</taxon>
    </lineage>
</organism>
<evidence type="ECO:0000313" key="2">
    <source>
        <dbReference type="Proteomes" id="UP000198287"/>
    </source>
</evidence>